<dbReference type="PIRSF" id="PIRSF009343">
    <property type="entry name" value="SUV39_SET"/>
    <property type="match status" value="1"/>
</dbReference>
<feature type="binding site" evidence="13">
    <location>
        <position position="277"/>
    </location>
    <ligand>
        <name>Zn(2+)</name>
        <dbReference type="ChEBI" id="CHEBI:29105"/>
        <label>3</label>
    </ligand>
</feature>
<feature type="binding site" evidence="13">
    <location>
        <position position="272"/>
    </location>
    <ligand>
        <name>Zn(2+)</name>
        <dbReference type="ChEBI" id="CHEBI:29105"/>
        <label>2</label>
    </ligand>
</feature>
<evidence type="ECO:0000259" key="16">
    <source>
        <dbReference type="PROSITE" id="PS50280"/>
    </source>
</evidence>
<keyword evidence="19" id="KW-1185">Reference proteome</keyword>
<feature type="binding site" evidence="13">
    <location>
        <position position="320"/>
    </location>
    <ligand>
        <name>Zn(2+)</name>
        <dbReference type="ChEBI" id="CHEBI:29105"/>
        <label>3</label>
    </ligand>
</feature>
<evidence type="ECO:0000256" key="13">
    <source>
        <dbReference type="PIRSR" id="PIRSR009343-2"/>
    </source>
</evidence>
<feature type="binding site" evidence="13">
    <location>
        <position position="277"/>
    </location>
    <ligand>
        <name>Zn(2+)</name>
        <dbReference type="ChEBI" id="CHEBI:29105"/>
        <label>1</label>
    </ligand>
</feature>
<evidence type="ECO:0000256" key="4">
    <source>
        <dbReference type="ARBA" id="ARBA00022603"/>
    </source>
</evidence>
<feature type="binding site" evidence="13">
    <location>
        <position position="310"/>
    </location>
    <ligand>
        <name>Zn(2+)</name>
        <dbReference type="ChEBI" id="CHEBI:29105"/>
        <label>3</label>
    </ligand>
</feature>
<dbReference type="InterPro" id="IPR000953">
    <property type="entry name" value="Chromo/chromo_shadow_dom"/>
</dbReference>
<dbReference type="AlphaFoldDB" id="A0A6P9A5C1"/>
<dbReference type="PANTHER" id="PTHR46223">
    <property type="entry name" value="HISTONE-LYSINE N-METHYLTRANSFERASE SUV39H"/>
    <property type="match status" value="1"/>
</dbReference>
<comment type="similarity">
    <text evidence="12">Belongs to the class V-like SAM-binding methyltransferase superfamily. Histone-lysine methyltransferase family. Suvar3-9 subfamily.</text>
</comment>
<dbReference type="RefSeq" id="XP_034253072.1">
    <property type="nucleotide sequence ID" value="XM_034397181.1"/>
</dbReference>
<dbReference type="GO" id="GO:0000775">
    <property type="term" value="C:chromosome, centromeric region"/>
    <property type="evidence" value="ECO:0007669"/>
    <property type="project" value="UniProtKB-SubCell"/>
</dbReference>
<reference evidence="20" key="1">
    <citation type="submission" date="2025-08" db="UniProtKB">
        <authorList>
            <consortium name="RefSeq"/>
        </authorList>
    </citation>
    <scope>IDENTIFICATION</scope>
    <source>
        <tissue evidence="20">Total insect</tissue>
    </source>
</reference>
<evidence type="ECO:0000256" key="5">
    <source>
        <dbReference type="ARBA" id="ARBA00022679"/>
    </source>
</evidence>
<feature type="binding site" evidence="13">
    <location>
        <position position="314"/>
    </location>
    <ligand>
        <name>Zn(2+)</name>
        <dbReference type="ChEBI" id="CHEBI:29105"/>
        <label>2</label>
    </ligand>
</feature>
<protein>
    <recommendedName>
        <fullName evidence="12">Histone-lysine N-methyltransferase</fullName>
        <ecNumber evidence="12">2.1.1.355</ecNumber>
    </recommendedName>
</protein>
<dbReference type="OrthoDB" id="1045173at2759"/>
<evidence type="ECO:0000256" key="1">
    <source>
        <dbReference type="ARBA" id="ARBA00004123"/>
    </source>
</evidence>
<dbReference type="InterPro" id="IPR016197">
    <property type="entry name" value="Chromo-like_dom_sf"/>
</dbReference>
<keyword evidence="10 12" id="KW-0539">Nucleus</keyword>
<keyword evidence="7 12" id="KW-0479">Metal-binding</keyword>
<keyword evidence="6 12" id="KW-0949">S-adenosyl-L-methionine</keyword>
<feature type="binding site" evidence="13">
    <location>
        <position position="316"/>
    </location>
    <ligand>
        <name>Zn(2+)</name>
        <dbReference type="ChEBI" id="CHEBI:29105"/>
        <label>3</label>
    </ligand>
</feature>
<dbReference type="InterPro" id="IPR007728">
    <property type="entry name" value="Pre-SET_dom"/>
</dbReference>
<dbReference type="EC" id="2.1.1.355" evidence="12"/>
<dbReference type="SUPFAM" id="SSF54160">
    <property type="entry name" value="Chromo domain-like"/>
    <property type="match status" value="1"/>
</dbReference>
<dbReference type="InterPro" id="IPR046341">
    <property type="entry name" value="SET_dom_sf"/>
</dbReference>
<evidence type="ECO:0000259" key="17">
    <source>
        <dbReference type="PROSITE" id="PS50867"/>
    </source>
</evidence>
<dbReference type="GO" id="GO:0032259">
    <property type="term" value="P:methylation"/>
    <property type="evidence" value="ECO:0007669"/>
    <property type="project" value="UniProtKB-KW"/>
</dbReference>
<dbReference type="GeneID" id="117652340"/>
<dbReference type="SUPFAM" id="SSF82199">
    <property type="entry name" value="SET domain"/>
    <property type="match status" value="1"/>
</dbReference>
<dbReference type="InterPro" id="IPR003616">
    <property type="entry name" value="Post-SET_dom"/>
</dbReference>
<feature type="binding site" evidence="13">
    <location>
        <position position="417"/>
    </location>
    <ligand>
        <name>Zn(2+)</name>
        <dbReference type="ChEBI" id="CHEBI:29105"/>
        <label>4</label>
    </ligand>
</feature>
<dbReference type="KEGG" id="tpal:117652340"/>
<keyword evidence="11" id="KW-0137">Centromere</keyword>
<dbReference type="Proteomes" id="UP000515158">
    <property type="component" value="Unplaced"/>
</dbReference>
<dbReference type="PROSITE" id="PS50280">
    <property type="entry name" value="SET"/>
    <property type="match status" value="1"/>
</dbReference>
<dbReference type="SUPFAM" id="SSF52540">
    <property type="entry name" value="P-loop containing nucleoside triphosphate hydrolases"/>
    <property type="match status" value="1"/>
</dbReference>
<comment type="catalytic activity">
    <reaction evidence="12">
        <text>L-lysyl(9)-[histone H3] + 3 S-adenosyl-L-methionine = N(6),N(6),N(6)-trimethyl-L-lysyl(9)-[histone H3] + 3 S-adenosyl-L-homocysteine + 3 H(+)</text>
        <dbReference type="Rhea" id="RHEA:60276"/>
        <dbReference type="Rhea" id="RHEA-COMP:15538"/>
        <dbReference type="Rhea" id="RHEA-COMP:15546"/>
        <dbReference type="ChEBI" id="CHEBI:15378"/>
        <dbReference type="ChEBI" id="CHEBI:29969"/>
        <dbReference type="ChEBI" id="CHEBI:57856"/>
        <dbReference type="ChEBI" id="CHEBI:59789"/>
        <dbReference type="ChEBI" id="CHEBI:61961"/>
        <dbReference type="EC" id="2.1.1.355"/>
    </reaction>
</comment>
<feature type="binding site" evidence="13">
    <location>
        <position position="272"/>
    </location>
    <ligand>
        <name>Zn(2+)</name>
        <dbReference type="ChEBI" id="CHEBI:29105"/>
        <label>1</label>
    </ligand>
</feature>
<feature type="domain" description="Post-SET" evidence="18">
    <location>
        <begin position="474"/>
        <end position="490"/>
    </location>
</feature>
<dbReference type="Gene3D" id="2.40.50.40">
    <property type="match status" value="1"/>
</dbReference>
<evidence type="ECO:0000256" key="9">
    <source>
        <dbReference type="ARBA" id="ARBA00022853"/>
    </source>
</evidence>
<name>A0A6P9A5C1_THRPL</name>
<feature type="domain" description="Chromo" evidence="15">
    <location>
        <begin position="137"/>
        <end position="196"/>
    </location>
</feature>
<dbReference type="SMART" id="SM00317">
    <property type="entry name" value="SET"/>
    <property type="match status" value="1"/>
</dbReference>
<gene>
    <name evidence="20" type="primary">LOC117652340</name>
</gene>
<organism evidence="20">
    <name type="scientific">Thrips palmi</name>
    <name type="common">Melon thrips</name>
    <dbReference type="NCBI Taxonomy" id="161013"/>
    <lineage>
        <taxon>Eukaryota</taxon>
        <taxon>Metazoa</taxon>
        <taxon>Ecdysozoa</taxon>
        <taxon>Arthropoda</taxon>
        <taxon>Hexapoda</taxon>
        <taxon>Insecta</taxon>
        <taxon>Pterygota</taxon>
        <taxon>Neoptera</taxon>
        <taxon>Paraneoptera</taxon>
        <taxon>Thysanoptera</taxon>
        <taxon>Terebrantia</taxon>
        <taxon>Thripoidea</taxon>
        <taxon>Thripidae</taxon>
        <taxon>Thrips</taxon>
    </lineage>
</organism>
<dbReference type="Gene3D" id="2.170.270.10">
    <property type="entry name" value="SET domain"/>
    <property type="match status" value="1"/>
</dbReference>
<evidence type="ECO:0000256" key="7">
    <source>
        <dbReference type="ARBA" id="ARBA00022723"/>
    </source>
</evidence>
<feature type="binding site" evidence="13">
    <location>
        <position position="485"/>
    </location>
    <ligand>
        <name>Zn(2+)</name>
        <dbReference type="ChEBI" id="CHEBI:29105"/>
        <label>4</label>
    </ligand>
</feature>
<dbReference type="PROSITE" id="PS50867">
    <property type="entry name" value="PRE_SET"/>
    <property type="match status" value="1"/>
</dbReference>
<feature type="domain" description="SET" evidence="16">
    <location>
        <begin position="331"/>
        <end position="457"/>
    </location>
</feature>
<dbReference type="SMART" id="SM00298">
    <property type="entry name" value="CHROMO"/>
    <property type="match status" value="1"/>
</dbReference>
<keyword evidence="4 12" id="KW-0489">Methyltransferase</keyword>
<dbReference type="PROSITE" id="PS50868">
    <property type="entry name" value="POST_SET"/>
    <property type="match status" value="1"/>
</dbReference>
<feature type="binding site" evidence="13">
    <location>
        <position position="310"/>
    </location>
    <ligand>
        <name>Zn(2+)</name>
        <dbReference type="ChEBI" id="CHEBI:29105"/>
        <label>2</label>
    </ligand>
</feature>
<feature type="binding site" evidence="13">
    <location>
        <position position="480"/>
    </location>
    <ligand>
        <name>Zn(2+)</name>
        <dbReference type="ChEBI" id="CHEBI:29105"/>
        <label>4</label>
    </ligand>
</feature>
<comment type="subcellular location">
    <subcellularLocation>
        <location evidence="2">Chromosome</location>
        <location evidence="2">Centromere</location>
    </subcellularLocation>
    <subcellularLocation>
        <location evidence="1 12">Nucleus</location>
    </subcellularLocation>
</comment>
<keyword evidence="5 12" id="KW-0808">Transferase</keyword>
<feature type="binding site" evidence="13">
    <location>
        <position position="284"/>
    </location>
    <ligand>
        <name>Zn(2+)</name>
        <dbReference type="ChEBI" id="CHEBI:29105"/>
        <label>2</label>
    </ligand>
</feature>
<feature type="region of interest" description="Disordered" evidence="14">
    <location>
        <begin position="88"/>
        <end position="115"/>
    </location>
</feature>
<keyword evidence="8 12" id="KW-0862">Zinc</keyword>
<evidence type="ECO:0000256" key="14">
    <source>
        <dbReference type="SAM" id="MobiDB-lite"/>
    </source>
</evidence>
<evidence type="ECO:0000313" key="19">
    <source>
        <dbReference type="Proteomes" id="UP000515158"/>
    </source>
</evidence>
<keyword evidence="3" id="KW-0158">Chromosome</keyword>
<dbReference type="InterPro" id="IPR050973">
    <property type="entry name" value="H3K9_Histone-Lys_N-MTase"/>
</dbReference>
<dbReference type="GO" id="GO:0005634">
    <property type="term" value="C:nucleus"/>
    <property type="evidence" value="ECO:0007669"/>
    <property type="project" value="UniProtKB-SubCell"/>
</dbReference>
<evidence type="ECO:0000256" key="8">
    <source>
        <dbReference type="ARBA" id="ARBA00022833"/>
    </source>
</evidence>
<dbReference type="SMART" id="SM00468">
    <property type="entry name" value="PreSET"/>
    <property type="match status" value="1"/>
</dbReference>
<dbReference type="GO" id="GO:0140949">
    <property type="term" value="F:histone H3K9 trimethyltransferase activity"/>
    <property type="evidence" value="ECO:0007669"/>
    <property type="project" value="UniProtKB-EC"/>
</dbReference>
<dbReference type="PANTHER" id="PTHR46223:SF4">
    <property type="entry name" value="HISTONE-LYSINE N-METHYLTRANSFERASE-RELATED"/>
    <property type="match status" value="1"/>
</dbReference>
<dbReference type="InterPro" id="IPR023780">
    <property type="entry name" value="Chromo_domain"/>
</dbReference>
<feature type="domain" description="Pre-SET" evidence="17">
    <location>
        <begin position="270"/>
        <end position="328"/>
    </location>
</feature>
<evidence type="ECO:0000256" key="12">
    <source>
        <dbReference type="PIRNR" id="PIRNR009343"/>
    </source>
</evidence>
<accession>A0A6P9A5C1</accession>
<dbReference type="FunCoup" id="A0A6P9A5C1">
    <property type="interactions" value="1457"/>
</dbReference>
<dbReference type="Pfam" id="PF00856">
    <property type="entry name" value="SET"/>
    <property type="match status" value="1"/>
</dbReference>
<evidence type="ECO:0000259" key="18">
    <source>
        <dbReference type="PROSITE" id="PS50868"/>
    </source>
</evidence>
<feature type="binding site" evidence="13">
    <location>
        <position position="283"/>
    </location>
    <ligand>
        <name>Zn(2+)</name>
        <dbReference type="ChEBI" id="CHEBI:29105"/>
        <label>1</label>
    </ligand>
</feature>
<evidence type="ECO:0000256" key="6">
    <source>
        <dbReference type="ARBA" id="ARBA00022691"/>
    </source>
</evidence>
<feature type="binding site" evidence="13">
    <location>
        <position position="478"/>
    </location>
    <ligand>
        <name>Zn(2+)</name>
        <dbReference type="ChEBI" id="CHEBI:29105"/>
        <label>4</label>
    </ligand>
</feature>
<evidence type="ECO:0000256" key="3">
    <source>
        <dbReference type="ARBA" id="ARBA00022454"/>
    </source>
</evidence>
<dbReference type="InterPro" id="IPR001214">
    <property type="entry name" value="SET_dom"/>
</dbReference>
<dbReference type="PROSITE" id="PS50013">
    <property type="entry name" value="CHROMO_2"/>
    <property type="match status" value="1"/>
</dbReference>
<dbReference type="Gene3D" id="3.40.50.300">
    <property type="entry name" value="P-loop containing nucleotide triphosphate hydrolases"/>
    <property type="match status" value="1"/>
</dbReference>
<proteinExistence type="inferred from homology"/>
<dbReference type="Pfam" id="PF00385">
    <property type="entry name" value="Chromo"/>
    <property type="match status" value="1"/>
</dbReference>
<dbReference type="InParanoid" id="A0A6P9A5C1"/>
<feature type="binding site" evidence="13">
    <location>
        <position position="274"/>
    </location>
    <ligand>
        <name>Zn(2+)</name>
        <dbReference type="ChEBI" id="CHEBI:29105"/>
        <label>1</label>
    </ligand>
</feature>
<evidence type="ECO:0000313" key="20">
    <source>
        <dbReference type="RefSeq" id="XP_034253072.1"/>
    </source>
</evidence>
<dbReference type="CDD" id="cd00024">
    <property type="entry name" value="CD_CSD"/>
    <property type="match status" value="1"/>
</dbReference>
<dbReference type="InterPro" id="IPR027417">
    <property type="entry name" value="P-loop_NTPase"/>
</dbReference>
<keyword evidence="9 12" id="KW-0156">Chromatin regulator</keyword>
<evidence type="ECO:0000256" key="2">
    <source>
        <dbReference type="ARBA" id="ARBA00004584"/>
    </source>
</evidence>
<dbReference type="InterPro" id="IPR011381">
    <property type="entry name" value="H3-K9_MeTrfase_SUV39H1/2-like"/>
</dbReference>
<evidence type="ECO:0000256" key="10">
    <source>
        <dbReference type="ARBA" id="ARBA00023242"/>
    </source>
</evidence>
<evidence type="ECO:0000259" key="15">
    <source>
        <dbReference type="PROSITE" id="PS50013"/>
    </source>
</evidence>
<evidence type="ECO:0000256" key="11">
    <source>
        <dbReference type="ARBA" id="ARBA00023328"/>
    </source>
</evidence>
<dbReference type="GO" id="GO:0008270">
    <property type="term" value="F:zinc ion binding"/>
    <property type="evidence" value="ECO:0007669"/>
    <property type="project" value="UniProtKB-UniRule"/>
</dbReference>
<dbReference type="Pfam" id="PF05033">
    <property type="entry name" value="Pre-SET"/>
    <property type="match status" value="1"/>
</dbReference>
<dbReference type="CDD" id="cd10542">
    <property type="entry name" value="SET_SUV39H"/>
    <property type="match status" value="1"/>
</dbReference>
<sequence>MASEGSTTGQPHLHKQDLSKLDISKLTALSPEVISRQATINIGTIGHVAHGKSTVVKAISGVQTVRFKNELERNITIKLGNEEGGGDKFEKEGKVAPHVQKKKKKSAAKYGQKFKSSKKKKENEAVVVAPVLEDGVWEVEEILDLNVINGQKKFLVKWKEWGPEYNSWEKFTNLTTCQEAIVDFFKRNNSQRVLDVLLGKVTISIEEKFTREQQLLLLAEWETEINKLSPHEARITVENDVDNERAPANFTYIASYIAGPNVVLPEDPPIGCACSDCGPKSVCCNSQNDAPFAYQKKRLHVPQGTPIFECNKKCMCGDECPNRVVQQGRQVALSIYRTNNGCGWGVKAKQAIKKGTFICEYVGEVLFSDEAEVRGAQHRTDGRTYLFDLDFNDPEDPLYTVDAAKYGNVSHFINHSCSPNCGVFAVFINCLDPNLPRLALFALRDIRAEEQISFCYTSNPRLSKSITAANDDGTMLQCKCGADNCRKFLF</sequence>